<evidence type="ECO:0000313" key="4">
    <source>
        <dbReference type="Proteomes" id="UP000593567"/>
    </source>
</evidence>
<feature type="compositionally biased region" description="Polar residues" evidence="2">
    <location>
        <begin position="702"/>
        <end position="731"/>
    </location>
</feature>
<name>A0A7J7JCP0_BUGNE</name>
<keyword evidence="1" id="KW-0175">Coiled coil</keyword>
<organism evidence="3 4">
    <name type="scientific">Bugula neritina</name>
    <name type="common">Brown bryozoan</name>
    <name type="synonym">Sertularia neritina</name>
    <dbReference type="NCBI Taxonomy" id="10212"/>
    <lineage>
        <taxon>Eukaryota</taxon>
        <taxon>Metazoa</taxon>
        <taxon>Spiralia</taxon>
        <taxon>Lophotrochozoa</taxon>
        <taxon>Bryozoa</taxon>
        <taxon>Gymnolaemata</taxon>
        <taxon>Cheilostomatida</taxon>
        <taxon>Flustrina</taxon>
        <taxon>Buguloidea</taxon>
        <taxon>Bugulidae</taxon>
        <taxon>Bugula</taxon>
    </lineage>
</organism>
<dbReference type="Proteomes" id="UP000593567">
    <property type="component" value="Unassembled WGS sequence"/>
</dbReference>
<evidence type="ECO:0000256" key="2">
    <source>
        <dbReference type="SAM" id="MobiDB-lite"/>
    </source>
</evidence>
<dbReference type="PANTHER" id="PTHR15154">
    <property type="entry name" value="HAMARTIN"/>
    <property type="match status" value="1"/>
</dbReference>
<protein>
    <submittedName>
        <fullName evidence="3">TSC1</fullName>
    </submittedName>
</protein>
<gene>
    <name evidence="3" type="ORF">EB796_017648</name>
</gene>
<feature type="compositionally biased region" description="Polar residues" evidence="2">
    <location>
        <begin position="260"/>
        <end position="275"/>
    </location>
</feature>
<feature type="region of interest" description="Disordered" evidence="2">
    <location>
        <begin position="681"/>
        <end position="731"/>
    </location>
</feature>
<dbReference type="GO" id="GO:0008285">
    <property type="term" value="P:negative regulation of cell population proliferation"/>
    <property type="evidence" value="ECO:0007669"/>
    <property type="project" value="TreeGrafter"/>
</dbReference>
<dbReference type="GO" id="GO:0032007">
    <property type="term" value="P:negative regulation of TOR signaling"/>
    <property type="evidence" value="ECO:0007669"/>
    <property type="project" value="TreeGrafter"/>
</dbReference>
<evidence type="ECO:0000313" key="3">
    <source>
        <dbReference type="EMBL" id="KAF6024042.1"/>
    </source>
</evidence>
<dbReference type="InterPro" id="IPR007483">
    <property type="entry name" value="Hamartin"/>
</dbReference>
<evidence type="ECO:0000256" key="1">
    <source>
        <dbReference type="SAM" id="Coils"/>
    </source>
</evidence>
<feature type="compositionally biased region" description="Polar residues" evidence="2">
    <location>
        <begin position="57"/>
        <end position="87"/>
    </location>
</feature>
<dbReference type="GO" id="GO:0033596">
    <property type="term" value="C:TSC1-TSC2 complex"/>
    <property type="evidence" value="ECO:0007669"/>
    <property type="project" value="TreeGrafter"/>
</dbReference>
<feature type="compositionally biased region" description="Basic and acidic residues" evidence="2">
    <location>
        <begin position="241"/>
        <end position="255"/>
    </location>
</feature>
<proteinExistence type="predicted"/>
<feature type="coiled-coil region" evidence="1">
    <location>
        <begin position="480"/>
        <end position="518"/>
    </location>
</feature>
<keyword evidence="4" id="KW-1185">Reference proteome</keyword>
<feature type="region of interest" description="Disordered" evidence="2">
    <location>
        <begin position="211"/>
        <end position="289"/>
    </location>
</feature>
<feature type="compositionally biased region" description="Polar residues" evidence="2">
    <location>
        <begin position="103"/>
        <end position="114"/>
    </location>
</feature>
<dbReference type="OrthoDB" id="6022054at2759"/>
<dbReference type="AlphaFoldDB" id="A0A7J7JCP0"/>
<comment type="caution">
    <text evidence="3">The sequence shown here is derived from an EMBL/GenBank/DDBJ whole genome shotgun (WGS) entry which is preliminary data.</text>
</comment>
<feature type="coiled-coil region" evidence="1">
    <location>
        <begin position="588"/>
        <end position="615"/>
    </location>
</feature>
<dbReference type="PANTHER" id="PTHR15154:SF2">
    <property type="entry name" value="HAMARTIN"/>
    <property type="match status" value="1"/>
</dbReference>
<dbReference type="Pfam" id="PF04388">
    <property type="entry name" value="Hamartin"/>
    <property type="match status" value="1"/>
</dbReference>
<dbReference type="EMBL" id="VXIV02002628">
    <property type="protein sequence ID" value="KAF6024042.1"/>
    <property type="molecule type" value="Genomic_DNA"/>
</dbReference>
<feature type="compositionally biased region" description="Basic and acidic residues" evidence="2">
    <location>
        <begin position="160"/>
        <end position="174"/>
    </location>
</feature>
<reference evidence="3" key="1">
    <citation type="submission" date="2020-06" db="EMBL/GenBank/DDBJ databases">
        <title>Draft genome of Bugula neritina, a colonial animal packing powerful symbionts and potential medicines.</title>
        <authorList>
            <person name="Rayko M."/>
        </authorList>
    </citation>
    <scope>NUCLEOTIDE SEQUENCE [LARGE SCALE GENOMIC DNA]</scope>
    <source>
        <strain evidence="3">Kwan_BN1</strain>
    </source>
</reference>
<feature type="region of interest" description="Disordered" evidence="2">
    <location>
        <begin position="49"/>
        <end position="194"/>
    </location>
</feature>
<dbReference type="GO" id="GO:0051726">
    <property type="term" value="P:regulation of cell cycle"/>
    <property type="evidence" value="ECO:0007669"/>
    <property type="project" value="TreeGrafter"/>
</dbReference>
<sequence length="731" mass="80942">MAKDSLISVAANSSTFFSPSDRLGLSTPPPVDPMTPSSIVTNTTTFTFVTPNNGTPQSNIGQTKTPQNTSHNTPTQYTPKNTPTTPLIESGGGLCRSRHTSGTKRSLSGISTEGSIPPSPLRKEFTSEPPTDIPKITSVGSENSSVNTTTTLSVSNLPHLLEKISDTGSTHDTDTSNNSEDEEVESINTQPPDMQTVNSVAEFMKSVNRIRFTSMTQPENEADKISKGKLKRSGSCPTFTEDIHEESHDNDDVSTERCASIQTASSNGKSDSKSPISAAKTDQPDVASTDFVGHSTATLTTPSVSVTLSHKLPADLADLHSVYSQPLSSSGLQCSQTQVVQGPASALDQHLALLNEKLRLGSTLQIQLQESGSVPNPSVNWSHFGGLPATDDASIARVQLLLLHTQLLYERQKKELHAERNRRLLSKIAKAQKIKENNQTLEWELSRSKDDIFNLQTTIRLQNNEIHRMREEKTRNDTIREQELAELTKMKERLEYKNEELKREFTATTEQFTQKQEELAKSIGKVELLEQDLQVAAAEICQYKRYEGEVSRMKKELLMMGEIQIKYEEKLSSQKYDNHLIAANSAEESDYLSDIAKLKETIQKLTEECHVKQSTVEVLNSKLKDKEKIIFEQQREMQCLRGEHKCKLQAVEDKYIMAQSALQTLEMQIFSLYDEIGRLNTPTHEKPRSSYSSSHHSKFDTTDSGGNAKSATAVTTDTALSNTDAKSTTSP</sequence>
<feature type="compositionally biased region" description="Low complexity" evidence="2">
    <location>
        <begin position="137"/>
        <end position="156"/>
    </location>
</feature>
<accession>A0A7J7JCP0</accession>